<dbReference type="Pfam" id="PF00612">
    <property type="entry name" value="IQ"/>
    <property type="match status" value="1"/>
</dbReference>
<evidence type="ECO:0000256" key="9">
    <source>
        <dbReference type="ARBA" id="ARBA00023211"/>
    </source>
</evidence>
<feature type="compositionally biased region" description="Low complexity" evidence="11">
    <location>
        <begin position="323"/>
        <end position="345"/>
    </location>
</feature>
<evidence type="ECO:0000256" key="5">
    <source>
        <dbReference type="ARBA" id="ARBA00022723"/>
    </source>
</evidence>
<dbReference type="GO" id="GO:0004521">
    <property type="term" value="F:RNA endonuclease activity"/>
    <property type="evidence" value="ECO:0007669"/>
    <property type="project" value="InterPro"/>
</dbReference>
<keyword evidence="7" id="KW-0378">Hydrolase</keyword>
<protein>
    <recommendedName>
        <fullName evidence="12">EndoU domain-containing protein</fullName>
    </recommendedName>
</protein>
<dbReference type="InterPro" id="IPR037227">
    <property type="entry name" value="EndoU-like"/>
</dbReference>
<dbReference type="GO" id="GO:0003723">
    <property type="term" value="F:RNA binding"/>
    <property type="evidence" value="ECO:0007669"/>
    <property type="project" value="UniProtKB-KW"/>
</dbReference>
<evidence type="ECO:0000256" key="6">
    <source>
        <dbReference type="ARBA" id="ARBA00022759"/>
    </source>
</evidence>
<evidence type="ECO:0000256" key="8">
    <source>
        <dbReference type="ARBA" id="ARBA00022884"/>
    </source>
</evidence>
<dbReference type="SUPFAM" id="SSF142877">
    <property type="entry name" value="EndoU-like"/>
    <property type="match status" value="1"/>
</dbReference>
<evidence type="ECO:0000256" key="2">
    <source>
        <dbReference type="ARBA" id="ARBA00010168"/>
    </source>
</evidence>
<keyword evidence="8" id="KW-0694">RNA-binding</keyword>
<dbReference type="InterPro" id="IPR039787">
    <property type="entry name" value="ENDOU"/>
</dbReference>
<evidence type="ECO:0000256" key="7">
    <source>
        <dbReference type="ARBA" id="ARBA00022801"/>
    </source>
</evidence>
<evidence type="ECO:0000313" key="13">
    <source>
        <dbReference type="EMBL" id="ETW00889.1"/>
    </source>
</evidence>
<feature type="region of interest" description="Disordered" evidence="11">
    <location>
        <begin position="297"/>
        <end position="362"/>
    </location>
</feature>
<gene>
    <name evidence="13" type="ORF">H310_07404</name>
</gene>
<evidence type="ECO:0000256" key="3">
    <source>
        <dbReference type="ARBA" id="ARBA00011245"/>
    </source>
</evidence>
<feature type="domain" description="EndoU" evidence="12">
    <location>
        <begin position="10"/>
        <end position="283"/>
    </location>
</feature>
<keyword evidence="5" id="KW-0479">Metal-binding</keyword>
<dbReference type="InterPro" id="IPR018998">
    <property type="entry name" value="EndoU_C"/>
</dbReference>
<dbReference type="GO" id="GO:0016787">
    <property type="term" value="F:hydrolase activity"/>
    <property type="evidence" value="ECO:0007669"/>
    <property type="project" value="UniProtKB-KW"/>
</dbReference>
<keyword evidence="10" id="KW-0456">Lyase</keyword>
<comment type="similarity">
    <text evidence="2">Belongs to the ENDOU family.</text>
</comment>
<name>A0A024U3U2_9STRA</name>
<dbReference type="PROSITE" id="PS50096">
    <property type="entry name" value="IQ"/>
    <property type="match status" value="1"/>
</dbReference>
<evidence type="ECO:0000256" key="1">
    <source>
        <dbReference type="ARBA" id="ARBA00001936"/>
    </source>
</evidence>
<dbReference type="VEuPathDB" id="FungiDB:H310_07404"/>
<dbReference type="GO" id="GO:0046872">
    <property type="term" value="F:metal ion binding"/>
    <property type="evidence" value="ECO:0007669"/>
    <property type="project" value="UniProtKB-KW"/>
</dbReference>
<dbReference type="AlphaFoldDB" id="A0A024U3U2"/>
<dbReference type="Pfam" id="PF09412">
    <property type="entry name" value="XendoU"/>
    <property type="match status" value="1"/>
</dbReference>
<feature type="compositionally biased region" description="Polar residues" evidence="11">
    <location>
        <begin position="349"/>
        <end position="362"/>
    </location>
</feature>
<dbReference type="PROSITE" id="PS51959">
    <property type="entry name" value="ENDOU"/>
    <property type="match status" value="1"/>
</dbReference>
<dbReference type="RefSeq" id="XP_008871024.1">
    <property type="nucleotide sequence ID" value="XM_008872802.1"/>
</dbReference>
<comment type="cofactor">
    <cofactor evidence="1">
        <name>Mn(2+)</name>
        <dbReference type="ChEBI" id="CHEBI:29035"/>
    </cofactor>
</comment>
<comment type="subunit">
    <text evidence="3">Monomer.</text>
</comment>
<dbReference type="OrthoDB" id="430326at2759"/>
<dbReference type="GeneID" id="20084454"/>
<reference evidence="13" key="1">
    <citation type="submission" date="2013-12" db="EMBL/GenBank/DDBJ databases">
        <title>The Genome Sequence of Aphanomyces invadans NJM9701.</title>
        <authorList>
            <consortium name="The Broad Institute Genomics Platform"/>
            <person name="Russ C."/>
            <person name="Tyler B."/>
            <person name="van West P."/>
            <person name="Dieguez-Uribeondo J."/>
            <person name="Young S.K."/>
            <person name="Zeng Q."/>
            <person name="Gargeya S."/>
            <person name="Fitzgerald M."/>
            <person name="Abouelleil A."/>
            <person name="Alvarado L."/>
            <person name="Chapman S.B."/>
            <person name="Gainer-Dewar J."/>
            <person name="Goldberg J."/>
            <person name="Griggs A."/>
            <person name="Gujja S."/>
            <person name="Hansen M."/>
            <person name="Howarth C."/>
            <person name="Imamovic A."/>
            <person name="Ireland A."/>
            <person name="Larimer J."/>
            <person name="McCowan C."/>
            <person name="Murphy C."/>
            <person name="Pearson M."/>
            <person name="Poon T.W."/>
            <person name="Priest M."/>
            <person name="Roberts A."/>
            <person name="Saif S."/>
            <person name="Shea T."/>
            <person name="Sykes S."/>
            <person name="Wortman J."/>
            <person name="Nusbaum C."/>
            <person name="Birren B."/>
        </authorList>
    </citation>
    <scope>NUCLEOTIDE SEQUENCE [LARGE SCALE GENOMIC DNA]</scope>
    <source>
        <strain evidence="13">NJM9701</strain>
    </source>
</reference>
<keyword evidence="4" id="KW-0540">Nuclease</keyword>
<sequence>MAFVLPTSAELKSLSDACNRLWELDENRLNPNEHYQINLQRGKSPYQTGDVAPDNLFTYVNAEVFNKKTFKLFTALLDNYERGTGVAETVTREELKENEEFIDAIAETKVIKYAHAWLEKNGKFKGDLRAFKRKMHDIWFGLYRREVANDSSGFEHVFIGEVKDGQVSGFHNWIQMYLEEKAGRLDYLGYIKPKQRGRSTLEPDEYEQLVTIQFAWEKETKPVSTSLIGVSPEFEMALYTLCFLNGEEANEVQLGPYRAIIKCFSIGRGDRAKIGSSFPDACPLTEEQAATKIQAQFRGLKARSNTPVPTPISTARQPPRPAGNPWGQPAAAAPAPAAPTSRPAGNPWGTKSLQESLPGNAP</sequence>
<accession>A0A024U3U2</accession>
<evidence type="ECO:0000256" key="10">
    <source>
        <dbReference type="ARBA" id="ARBA00023239"/>
    </source>
</evidence>
<dbReference type="PANTHER" id="PTHR12439:SF11">
    <property type="entry name" value="URIDYLATE-SPECIFIC ENDORIBONUCLEASE"/>
    <property type="match status" value="1"/>
</dbReference>
<keyword evidence="9" id="KW-0464">Manganese</keyword>
<dbReference type="CDD" id="cd21159">
    <property type="entry name" value="XendoU"/>
    <property type="match status" value="1"/>
</dbReference>
<organism evidence="13">
    <name type="scientific">Aphanomyces invadans</name>
    <dbReference type="NCBI Taxonomy" id="157072"/>
    <lineage>
        <taxon>Eukaryota</taxon>
        <taxon>Sar</taxon>
        <taxon>Stramenopiles</taxon>
        <taxon>Oomycota</taxon>
        <taxon>Saprolegniomycetes</taxon>
        <taxon>Saprolegniales</taxon>
        <taxon>Verrucalvaceae</taxon>
        <taxon>Aphanomyces</taxon>
    </lineage>
</organism>
<dbReference type="PANTHER" id="PTHR12439">
    <property type="entry name" value="PLACENTAL PROTEIN 11-RELATED"/>
    <property type="match status" value="1"/>
</dbReference>
<feature type="compositionally biased region" description="Polar residues" evidence="11">
    <location>
        <begin position="303"/>
        <end position="316"/>
    </location>
</feature>
<dbReference type="InterPro" id="IPR000048">
    <property type="entry name" value="IQ_motif_EF-hand-BS"/>
</dbReference>
<dbReference type="EMBL" id="KI913964">
    <property type="protein sequence ID" value="ETW00889.1"/>
    <property type="molecule type" value="Genomic_DNA"/>
</dbReference>
<dbReference type="GO" id="GO:0016829">
    <property type="term" value="F:lyase activity"/>
    <property type="evidence" value="ECO:0007669"/>
    <property type="project" value="UniProtKB-KW"/>
</dbReference>
<evidence type="ECO:0000256" key="11">
    <source>
        <dbReference type="SAM" id="MobiDB-lite"/>
    </source>
</evidence>
<keyword evidence="6" id="KW-0255">Endonuclease</keyword>
<evidence type="ECO:0000256" key="4">
    <source>
        <dbReference type="ARBA" id="ARBA00022722"/>
    </source>
</evidence>
<dbReference type="eggNOG" id="KOG2849">
    <property type="taxonomic scope" value="Eukaryota"/>
</dbReference>
<proteinExistence type="inferred from homology"/>
<evidence type="ECO:0000259" key="12">
    <source>
        <dbReference type="PROSITE" id="PS51959"/>
    </source>
</evidence>